<evidence type="ECO:0000313" key="4">
    <source>
        <dbReference type="Proteomes" id="UP000245884"/>
    </source>
</evidence>
<dbReference type="OrthoDB" id="2551383at2759"/>
<organism evidence="3 4">
    <name type="scientific">Jaminaea rosea</name>
    <dbReference type="NCBI Taxonomy" id="1569628"/>
    <lineage>
        <taxon>Eukaryota</taxon>
        <taxon>Fungi</taxon>
        <taxon>Dikarya</taxon>
        <taxon>Basidiomycota</taxon>
        <taxon>Ustilaginomycotina</taxon>
        <taxon>Exobasidiomycetes</taxon>
        <taxon>Microstromatales</taxon>
        <taxon>Microstromatales incertae sedis</taxon>
        <taxon>Jaminaea</taxon>
    </lineage>
</organism>
<evidence type="ECO:0000256" key="1">
    <source>
        <dbReference type="SAM" id="MobiDB-lite"/>
    </source>
</evidence>
<evidence type="ECO:0000313" key="3">
    <source>
        <dbReference type="EMBL" id="PWN26892.1"/>
    </source>
</evidence>
<feature type="compositionally biased region" description="Polar residues" evidence="1">
    <location>
        <begin position="705"/>
        <end position="716"/>
    </location>
</feature>
<feature type="compositionally biased region" description="Low complexity" evidence="1">
    <location>
        <begin position="458"/>
        <end position="474"/>
    </location>
</feature>
<feature type="compositionally biased region" description="Polar residues" evidence="1">
    <location>
        <begin position="930"/>
        <end position="941"/>
    </location>
</feature>
<feature type="region of interest" description="Disordered" evidence="1">
    <location>
        <begin position="564"/>
        <end position="959"/>
    </location>
</feature>
<dbReference type="GeneID" id="37025724"/>
<name>A0A316UNK8_9BASI</name>
<feature type="compositionally biased region" description="Low complexity" evidence="1">
    <location>
        <begin position="717"/>
        <end position="745"/>
    </location>
</feature>
<feature type="region of interest" description="Disordered" evidence="1">
    <location>
        <begin position="442"/>
        <end position="479"/>
    </location>
</feature>
<dbReference type="Proteomes" id="UP000245884">
    <property type="component" value="Unassembled WGS sequence"/>
</dbReference>
<dbReference type="RefSeq" id="XP_025361504.1">
    <property type="nucleotide sequence ID" value="XM_025503901.1"/>
</dbReference>
<feature type="region of interest" description="Disordered" evidence="1">
    <location>
        <begin position="304"/>
        <end position="333"/>
    </location>
</feature>
<feature type="compositionally biased region" description="Low complexity" evidence="1">
    <location>
        <begin position="893"/>
        <end position="911"/>
    </location>
</feature>
<gene>
    <name evidence="3" type="ORF">BDZ90DRAFT_194367</name>
</gene>
<protein>
    <recommendedName>
        <fullName evidence="2">DNA replication regulator Sld3 C-terminal domain-containing protein</fullName>
    </recommendedName>
</protein>
<feature type="compositionally biased region" description="Basic and acidic residues" evidence="1">
    <location>
        <begin position="497"/>
        <end position="513"/>
    </location>
</feature>
<keyword evidence="4" id="KW-1185">Reference proteome</keyword>
<feature type="region of interest" description="Disordered" evidence="1">
    <location>
        <begin position="497"/>
        <end position="517"/>
    </location>
</feature>
<feature type="region of interest" description="Disordered" evidence="1">
    <location>
        <begin position="216"/>
        <end position="280"/>
    </location>
</feature>
<feature type="compositionally biased region" description="Basic and acidic residues" evidence="1">
    <location>
        <begin position="153"/>
        <end position="175"/>
    </location>
</feature>
<feature type="compositionally biased region" description="Polar residues" evidence="1">
    <location>
        <begin position="860"/>
        <end position="869"/>
    </location>
</feature>
<feature type="compositionally biased region" description="Low complexity" evidence="1">
    <location>
        <begin position="571"/>
        <end position="581"/>
    </location>
</feature>
<accession>A0A316UNK8</accession>
<feature type="compositionally biased region" description="Acidic residues" evidence="1">
    <location>
        <begin position="753"/>
        <end position="771"/>
    </location>
</feature>
<sequence length="995" mass="107135">MTHSTSAVASTSKVQLDLACPIAWPSSSHRCAAFNDHEADVHATTVHHVRRRFHECLWLGESYLPLATYPGYAFDLQSATAVGKQRRQDVEAAAAFLDAIASLLRTRGQVQRRFRAELPKKVAAHLSGLAAGEQDEEMAFVCAALASGPGRSVAEEHQQARAKAEQDGEEDSKAVKTRLRDDWLAAIERRELSLQLLLILEALRIGVEHPMLLTTANASSPSKAPSRPAPMPLQSSQMNGSPTEESSSRMVTLSQDDVEDSVSGSQTKPARKKKRKSAPARRWTGFATAMALEGAVESDGFPWAKRTTSSNKLGGELVSPGDAANDDDDDQSAPFHAKAMVRDPEGLHRLFETFADRLSLRIVTCELRKDFLGLDEEIGQQTQAAPTKEHGKVPSLVLFGTAARARDERDERDEMHHLCSDIVEPRFARVLPRQCSVLRSKATVGGASQTTPRRPALGPTTTTITTGRGGQASAERARRREEAAQLARVRSEADLGARKKLADDKAKAREARKLSQRPGLKDALVLEQKERKFSRAASITGEAKRNEREVSVKRRVGLVREQSASNVWDEGQSQGQGQSQSAPVLPTMMKSGSLVLGPPTATRVNKRKIAEPRRFGGHVNVKEEEDDADNPFRDSSSPSLQPQALPPPTTDVSSVKRLKATRGAFSRSESQVFQKPSLPTANMAGASQSQGPSLLAVPPARRSLTGWQRTESQPVTSRDLSALSSAAPSRSVSRASSRGPSRSGSPFLREAESAGEEDDEEEAEQEEEEDPLFLRRAGPTTSAAVATAPGALLSQSRPLQGLAGLRTWSKTNSSSMAELPPTPGRTKVSTAQARQTDVHLAAAGDAEPKAPRGLAREPESQPSASSHGLPQQRILKPVPAPTEIEVNDPVARTPSAQPPSESSSITSSSTSALRPTIPRRPSGRNPFAKSVSQQRLESVTSAAMPVKRSPAGGSDVMAGTGAFSEEERQTLKAEDITESPADLGRLWRGGGLKWG</sequence>
<reference evidence="3 4" key="1">
    <citation type="journal article" date="2018" name="Mol. Biol. Evol.">
        <title>Broad Genomic Sampling Reveals a Smut Pathogenic Ancestry of the Fungal Clade Ustilaginomycotina.</title>
        <authorList>
            <person name="Kijpornyongpan T."/>
            <person name="Mondo S.J."/>
            <person name="Barry K."/>
            <person name="Sandor L."/>
            <person name="Lee J."/>
            <person name="Lipzen A."/>
            <person name="Pangilinan J."/>
            <person name="LaButti K."/>
            <person name="Hainaut M."/>
            <person name="Henrissat B."/>
            <person name="Grigoriev I.V."/>
            <person name="Spatafora J.W."/>
            <person name="Aime M.C."/>
        </authorList>
    </citation>
    <scope>NUCLEOTIDE SEQUENCE [LARGE SCALE GENOMIC DNA]</scope>
    <source>
        <strain evidence="3 4">MCA 5214</strain>
    </source>
</reference>
<feature type="domain" description="DNA replication regulator Sld3 C-terminal" evidence="2">
    <location>
        <begin position="167"/>
        <end position="551"/>
    </location>
</feature>
<evidence type="ECO:0000259" key="2">
    <source>
        <dbReference type="Pfam" id="PF08639"/>
    </source>
</evidence>
<feature type="compositionally biased region" description="Polar residues" evidence="1">
    <location>
        <begin position="667"/>
        <end position="692"/>
    </location>
</feature>
<dbReference type="Pfam" id="PF08639">
    <property type="entry name" value="Sld3_STD"/>
    <property type="match status" value="1"/>
</dbReference>
<feature type="region of interest" description="Disordered" evidence="1">
    <location>
        <begin position="152"/>
        <end position="175"/>
    </location>
</feature>
<dbReference type="EMBL" id="KZ819670">
    <property type="protein sequence ID" value="PWN26892.1"/>
    <property type="molecule type" value="Genomic_DNA"/>
</dbReference>
<dbReference type="InterPro" id="IPR013948">
    <property type="entry name" value="DNA_replication_reg_Sld3_C"/>
</dbReference>
<feature type="compositionally biased region" description="Polar residues" evidence="1">
    <location>
        <begin position="233"/>
        <end position="255"/>
    </location>
</feature>
<feature type="compositionally biased region" description="Low complexity" evidence="1">
    <location>
        <begin position="216"/>
        <end position="226"/>
    </location>
</feature>
<feature type="compositionally biased region" description="Basic residues" evidence="1">
    <location>
        <begin position="269"/>
        <end position="279"/>
    </location>
</feature>
<dbReference type="AlphaFoldDB" id="A0A316UNK8"/>
<feature type="compositionally biased region" description="Basic and acidic residues" evidence="1">
    <location>
        <begin position="846"/>
        <end position="859"/>
    </location>
</feature>
<proteinExistence type="predicted"/>